<gene>
    <name evidence="1" type="ORF">PLEPLA_LOCUS37654</name>
</gene>
<protein>
    <submittedName>
        <fullName evidence="1">Uncharacterized protein</fullName>
    </submittedName>
</protein>
<reference evidence="1" key="1">
    <citation type="submission" date="2020-03" db="EMBL/GenBank/DDBJ databases">
        <authorList>
            <person name="Weist P."/>
        </authorList>
    </citation>
    <scope>NUCLEOTIDE SEQUENCE</scope>
</reference>
<accession>A0A9N7YZA0</accession>
<dbReference type="EMBL" id="CADEAL010004035">
    <property type="protein sequence ID" value="CAB1449968.1"/>
    <property type="molecule type" value="Genomic_DNA"/>
</dbReference>
<dbReference type="AlphaFoldDB" id="A0A9N7YZA0"/>
<keyword evidence="2" id="KW-1185">Reference proteome</keyword>
<proteinExistence type="predicted"/>
<evidence type="ECO:0000313" key="2">
    <source>
        <dbReference type="Proteomes" id="UP001153269"/>
    </source>
</evidence>
<name>A0A9N7YZA0_PLEPL</name>
<evidence type="ECO:0000313" key="1">
    <source>
        <dbReference type="EMBL" id="CAB1449968.1"/>
    </source>
</evidence>
<organism evidence="1 2">
    <name type="scientific">Pleuronectes platessa</name>
    <name type="common">European plaice</name>
    <dbReference type="NCBI Taxonomy" id="8262"/>
    <lineage>
        <taxon>Eukaryota</taxon>
        <taxon>Metazoa</taxon>
        <taxon>Chordata</taxon>
        <taxon>Craniata</taxon>
        <taxon>Vertebrata</taxon>
        <taxon>Euteleostomi</taxon>
        <taxon>Actinopterygii</taxon>
        <taxon>Neopterygii</taxon>
        <taxon>Teleostei</taxon>
        <taxon>Neoteleostei</taxon>
        <taxon>Acanthomorphata</taxon>
        <taxon>Carangaria</taxon>
        <taxon>Pleuronectiformes</taxon>
        <taxon>Pleuronectoidei</taxon>
        <taxon>Pleuronectidae</taxon>
        <taxon>Pleuronectes</taxon>
    </lineage>
</organism>
<dbReference type="Proteomes" id="UP001153269">
    <property type="component" value="Unassembled WGS sequence"/>
</dbReference>
<sequence length="172" mass="19158">MFLQHAIPLTSQGRVKEKGNKGRQELHFADEHLCRPVFSAPQSSLLPSPARICDLRPGERKTAATRVECRRTHATGKEEKEKNMIVKQHLVFILYSLCASVFKAPGLTHDFIKNQWFCGDDKVAEEASVAAFRSRFCPWRTGTRSPNRVAFTDPCVPSDRPAPGHACAATAL</sequence>
<comment type="caution">
    <text evidence="1">The sequence shown here is derived from an EMBL/GenBank/DDBJ whole genome shotgun (WGS) entry which is preliminary data.</text>
</comment>